<organism evidence="2 3">
    <name type="scientific">Flaviaesturariibacter aridisoli</name>
    <dbReference type="NCBI Taxonomy" id="2545761"/>
    <lineage>
        <taxon>Bacteria</taxon>
        <taxon>Pseudomonadati</taxon>
        <taxon>Bacteroidota</taxon>
        <taxon>Chitinophagia</taxon>
        <taxon>Chitinophagales</taxon>
        <taxon>Chitinophagaceae</taxon>
        <taxon>Flaviaestuariibacter</taxon>
    </lineage>
</organism>
<keyword evidence="1" id="KW-1133">Transmembrane helix</keyword>
<dbReference type="AlphaFoldDB" id="A0A4R4E6N6"/>
<keyword evidence="1" id="KW-0812">Transmembrane</keyword>
<evidence type="ECO:0000256" key="1">
    <source>
        <dbReference type="SAM" id="Phobius"/>
    </source>
</evidence>
<dbReference type="Proteomes" id="UP000295164">
    <property type="component" value="Unassembled WGS sequence"/>
</dbReference>
<comment type="caution">
    <text evidence="2">The sequence shown here is derived from an EMBL/GenBank/DDBJ whole genome shotgun (WGS) entry which is preliminary data.</text>
</comment>
<keyword evidence="3" id="KW-1185">Reference proteome</keyword>
<reference evidence="2 3" key="1">
    <citation type="submission" date="2019-03" db="EMBL/GenBank/DDBJ databases">
        <authorList>
            <person name="Kim M.K.M."/>
        </authorList>
    </citation>
    <scope>NUCLEOTIDE SEQUENCE [LARGE SCALE GENOMIC DNA]</scope>
    <source>
        <strain evidence="2 3">17J68-15</strain>
    </source>
</reference>
<feature type="transmembrane region" description="Helical" evidence="1">
    <location>
        <begin position="128"/>
        <end position="146"/>
    </location>
</feature>
<name>A0A4R4E6N6_9BACT</name>
<dbReference type="RefSeq" id="WP_131850496.1">
    <property type="nucleotide sequence ID" value="NZ_SKFH01000002.1"/>
</dbReference>
<evidence type="ECO:0000313" key="2">
    <source>
        <dbReference type="EMBL" id="TCZ74450.1"/>
    </source>
</evidence>
<gene>
    <name evidence="2" type="ORF">E0486_02150</name>
</gene>
<proteinExistence type="predicted"/>
<dbReference type="EMBL" id="SKFH01000002">
    <property type="protein sequence ID" value="TCZ74450.1"/>
    <property type="molecule type" value="Genomic_DNA"/>
</dbReference>
<sequence>MPDSVNNPEEPEIRIPLADVLAFVRRRTGRPDAEAQDDIFEDLQCRGKDFTKLVEGFSMRFGADISAYKWYYHTNEEDHSVGALLYKPPHERVSRIIITAEDLWQMANAGFWNIEYPEYEPPSSRVDFLINILLFIAGALLLAWIARKW</sequence>
<dbReference type="OrthoDB" id="6402309at2"/>
<keyword evidence="1" id="KW-0472">Membrane</keyword>
<protein>
    <recommendedName>
        <fullName evidence="4">DUF1493 family protein</fullName>
    </recommendedName>
</protein>
<evidence type="ECO:0008006" key="4">
    <source>
        <dbReference type="Google" id="ProtNLM"/>
    </source>
</evidence>
<accession>A0A4R4E6N6</accession>
<evidence type="ECO:0000313" key="3">
    <source>
        <dbReference type="Proteomes" id="UP000295164"/>
    </source>
</evidence>